<proteinExistence type="predicted"/>
<evidence type="ECO:0000313" key="2">
    <source>
        <dbReference type="EMBL" id="MDL9978259.1"/>
    </source>
</evidence>
<dbReference type="Gene3D" id="3.90.550.10">
    <property type="entry name" value="Spore Coat Polysaccharide Biosynthesis Protein SpsA, Chain A"/>
    <property type="match status" value="1"/>
</dbReference>
<evidence type="ECO:0000313" key="3">
    <source>
        <dbReference type="Proteomes" id="UP001235064"/>
    </source>
</evidence>
<dbReference type="PANTHER" id="PTHR43685:SF2">
    <property type="entry name" value="GLYCOSYLTRANSFERASE 2-LIKE DOMAIN-CONTAINING PROTEIN"/>
    <property type="match status" value="1"/>
</dbReference>
<name>A0ABT7MUY7_9MICO</name>
<dbReference type="Pfam" id="PF00535">
    <property type="entry name" value="Glycos_transf_2"/>
    <property type="match status" value="1"/>
</dbReference>
<dbReference type="SUPFAM" id="SSF53448">
    <property type="entry name" value="Nucleotide-diphospho-sugar transferases"/>
    <property type="match status" value="1"/>
</dbReference>
<dbReference type="InterPro" id="IPR029044">
    <property type="entry name" value="Nucleotide-diphossugar_trans"/>
</dbReference>
<comment type="caution">
    <text evidence="2">The sequence shown here is derived from an EMBL/GenBank/DDBJ whole genome shotgun (WGS) entry which is preliminary data.</text>
</comment>
<dbReference type="PANTHER" id="PTHR43685">
    <property type="entry name" value="GLYCOSYLTRANSFERASE"/>
    <property type="match status" value="1"/>
</dbReference>
<dbReference type="Proteomes" id="UP001235064">
    <property type="component" value="Unassembled WGS sequence"/>
</dbReference>
<keyword evidence="3" id="KW-1185">Reference proteome</keyword>
<accession>A0ABT7MUY7</accession>
<protein>
    <submittedName>
        <fullName evidence="2">Glycosyltransferase</fullName>
        <ecNumber evidence="2">2.4.-.-</ecNumber>
    </submittedName>
</protein>
<keyword evidence="2" id="KW-0328">Glycosyltransferase</keyword>
<feature type="domain" description="Glycosyltransferase 2-like" evidence="1">
    <location>
        <begin position="8"/>
        <end position="185"/>
    </location>
</feature>
<dbReference type="EC" id="2.4.-.-" evidence="2"/>
<dbReference type="RefSeq" id="WP_286286507.1">
    <property type="nucleotide sequence ID" value="NZ_JASXSZ010000001.1"/>
</dbReference>
<dbReference type="EMBL" id="JASXSZ010000001">
    <property type="protein sequence ID" value="MDL9978259.1"/>
    <property type="molecule type" value="Genomic_DNA"/>
</dbReference>
<dbReference type="GO" id="GO:0016757">
    <property type="term" value="F:glycosyltransferase activity"/>
    <property type="evidence" value="ECO:0007669"/>
    <property type="project" value="UniProtKB-KW"/>
</dbReference>
<gene>
    <name evidence="2" type="ORF">QSV35_02850</name>
</gene>
<sequence length="335" mass="36151">MSDAPSVSVIVPLHNGAGFIVETISCVLGQTHPDIEVLIVDDGSTDDGLDRVRPLRRDPRVSVAAKRWSGIADTRNAGLSLVDAASSYVLFLDQDDIIAPDLIETLFVLLSTHPEAVAAYAIADFIDADGRPLHPGAFAGGMRTRRTAVEGALRAIAPDSPATFCELFVSNPIYPPSGILIRKAALLEIGGFDPSYRVADDWDALVRLARLGPLIPLDEIKVGYRRHGANASGNTPLNVRETRAVWANTYYDPMNSREQRGALRDAWRALQRDKAMTKSEAAKASLRSGAPGRAMSQAVDALAHRVLFAPLRAWRTRNGSSMSLVVRAPAVTLPD</sequence>
<dbReference type="InterPro" id="IPR050834">
    <property type="entry name" value="Glycosyltransf_2"/>
</dbReference>
<dbReference type="InterPro" id="IPR001173">
    <property type="entry name" value="Glyco_trans_2-like"/>
</dbReference>
<keyword evidence="2" id="KW-0808">Transferase</keyword>
<reference evidence="2 3" key="1">
    <citation type="submission" date="2023-06" db="EMBL/GenBank/DDBJ databases">
        <title>Microbacterium sp. nov., isolated from a waste landfill.</title>
        <authorList>
            <person name="Wen W."/>
        </authorList>
    </citation>
    <scope>NUCLEOTIDE SEQUENCE [LARGE SCALE GENOMIC DNA]</scope>
    <source>
        <strain evidence="2 3">ASV49</strain>
    </source>
</reference>
<organism evidence="2 3">
    <name type="scientific">Microbacterium candidum</name>
    <dbReference type="NCBI Taxonomy" id="3041922"/>
    <lineage>
        <taxon>Bacteria</taxon>
        <taxon>Bacillati</taxon>
        <taxon>Actinomycetota</taxon>
        <taxon>Actinomycetes</taxon>
        <taxon>Micrococcales</taxon>
        <taxon>Microbacteriaceae</taxon>
        <taxon>Microbacterium</taxon>
    </lineage>
</organism>
<evidence type="ECO:0000259" key="1">
    <source>
        <dbReference type="Pfam" id="PF00535"/>
    </source>
</evidence>